<reference evidence="1 2" key="1">
    <citation type="journal article" date="2012" name="Genome Biol.">
        <title>Genome and low-iron response of an oceanic diatom adapted to chronic iron limitation.</title>
        <authorList>
            <person name="Lommer M."/>
            <person name="Specht M."/>
            <person name="Roy A.S."/>
            <person name="Kraemer L."/>
            <person name="Andreson R."/>
            <person name="Gutowska M.A."/>
            <person name="Wolf J."/>
            <person name="Bergner S.V."/>
            <person name="Schilhabel M.B."/>
            <person name="Klostermeier U.C."/>
            <person name="Beiko R.G."/>
            <person name="Rosenstiel P."/>
            <person name="Hippler M."/>
            <person name="Laroche J."/>
        </authorList>
    </citation>
    <scope>NUCLEOTIDE SEQUENCE [LARGE SCALE GENOMIC DNA]</scope>
    <source>
        <strain evidence="1 2">CCMP1005</strain>
    </source>
</reference>
<dbReference type="SUPFAM" id="SSF81901">
    <property type="entry name" value="HCP-like"/>
    <property type="match status" value="1"/>
</dbReference>
<evidence type="ECO:0000313" key="2">
    <source>
        <dbReference type="Proteomes" id="UP000266841"/>
    </source>
</evidence>
<dbReference type="Gene3D" id="1.25.40.10">
    <property type="entry name" value="Tetratricopeptide repeat domain"/>
    <property type="match status" value="1"/>
</dbReference>
<dbReference type="InterPro" id="IPR006597">
    <property type="entry name" value="Sel1-like"/>
</dbReference>
<dbReference type="PANTHER" id="PTHR45011:SF1">
    <property type="entry name" value="DAP3-BINDING CELL DEATH ENHANCER 1"/>
    <property type="match status" value="1"/>
</dbReference>
<dbReference type="PANTHER" id="PTHR45011">
    <property type="entry name" value="DAP3-BINDING CELL DEATH ENHANCER 1"/>
    <property type="match status" value="1"/>
</dbReference>
<dbReference type="AlphaFoldDB" id="K0SQV4"/>
<feature type="non-terminal residue" evidence="1">
    <location>
        <position position="1"/>
    </location>
</feature>
<organism evidence="1 2">
    <name type="scientific">Thalassiosira oceanica</name>
    <name type="common">Marine diatom</name>
    <dbReference type="NCBI Taxonomy" id="159749"/>
    <lineage>
        <taxon>Eukaryota</taxon>
        <taxon>Sar</taxon>
        <taxon>Stramenopiles</taxon>
        <taxon>Ochrophyta</taxon>
        <taxon>Bacillariophyta</taxon>
        <taxon>Coscinodiscophyceae</taxon>
        <taxon>Thalassiosirophycidae</taxon>
        <taxon>Thalassiosirales</taxon>
        <taxon>Thalassiosiraceae</taxon>
        <taxon>Thalassiosira</taxon>
    </lineage>
</organism>
<keyword evidence="2" id="KW-1185">Reference proteome</keyword>
<dbReference type="OMA" id="AWLFRMA"/>
<dbReference type="OrthoDB" id="188553at2759"/>
<proteinExistence type="predicted"/>
<dbReference type="Pfam" id="PF08238">
    <property type="entry name" value="Sel1"/>
    <property type="match status" value="3"/>
</dbReference>
<evidence type="ECO:0008006" key="3">
    <source>
        <dbReference type="Google" id="ProtNLM"/>
    </source>
</evidence>
<accession>K0SQV4</accession>
<dbReference type="EMBL" id="AGNL01012695">
    <property type="protein sequence ID" value="EJK67740.1"/>
    <property type="molecule type" value="Genomic_DNA"/>
</dbReference>
<evidence type="ECO:0000313" key="1">
    <source>
        <dbReference type="EMBL" id="EJK67740.1"/>
    </source>
</evidence>
<comment type="caution">
    <text evidence="1">The sequence shown here is derived from an EMBL/GenBank/DDBJ whole genome shotgun (WGS) entry which is preliminary data.</text>
</comment>
<protein>
    <recommendedName>
        <fullName evidence="3">Sel1 repeat family protein</fullName>
    </recommendedName>
</protein>
<dbReference type="SMART" id="SM00671">
    <property type="entry name" value="SEL1"/>
    <property type="match status" value="3"/>
</dbReference>
<dbReference type="Proteomes" id="UP000266841">
    <property type="component" value="Unassembled WGS sequence"/>
</dbReference>
<gene>
    <name evidence="1" type="ORF">THAOC_11189</name>
</gene>
<dbReference type="InterPro" id="IPR011990">
    <property type="entry name" value="TPR-like_helical_dom_sf"/>
</dbReference>
<dbReference type="eggNOG" id="ENOG502SADV">
    <property type="taxonomic scope" value="Eukaryota"/>
</dbReference>
<name>K0SQV4_THAOC</name>
<sequence length="174" mass="19685">TCPTIPDNDGDMLAMIRRRVKKKDPEAICHLGEKYFQGDLALQKDVRKAIDLYTEAAELGSIQALFNLGNSYYFQQDEKRAVQFWSKAAMQGHVLARHNLGLYEDGNGNFDRAVRHYLIAAKIGVKESVETIQLLLKDGDATKEQYAEALKGYRDAVEEMKSHDRDEAKIVLGH</sequence>
<dbReference type="InterPro" id="IPR052748">
    <property type="entry name" value="ISR_Activator"/>
</dbReference>